<dbReference type="AlphaFoldDB" id="A0A3B1C3U8"/>
<evidence type="ECO:0000256" key="8">
    <source>
        <dbReference type="ARBA" id="ARBA00023315"/>
    </source>
</evidence>
<dbReference type="PANTHER" id="PTHR23100:SF0">
    <property type="entry name" value="ARGININE BIOSYNTHESIS BIFUNCTIONAL PROTEIN ARGJ, MITOCHONDRIAL"/>
    <property type="match status" value="1"/>
</dbReference>
<dbReference type="EC" id="2.3.1.35" evidence="3"/>
<keyword evidence="4" id="KW-0055">Arginine biosynthesis</keyword>
<dbReference type="PANTHER" id="PTHR23100">
    <property type="entry name" value="ARGININE BIOSYNTHESIS BIFUNCTIONAL PROTEIN ARGJ"/>
    <property type="match status" value="1"/>
</dbReference>
<proteinExistence type="inferred from homology"/>
<dbReference type="NCBIfam" id="TIGR00120">
    <property type="entry name" value="ArgJ"/>
    <property type="match status" value="1"/>
</dbReference>
<evidence type="ECO:0000256" key="3">
    <source>
        <dbReference type="ARBA" id="ARBA00013264"/>
    </source>
</evidence>
<accession>A0A3B1C3U8</accession>
<dbReference type="HAMAP" id="MF_01106">
    <property type="entry name" value="ArgJ"/>
    <property type="match status" value="1"/>
</dbReference>
<name>A0A3B1C3U8_9ZZZZ</name>
<dbReference type="Gene3D" id="3.10.20.340">
    <property type="entry name" value="ArgJ beta chain, C-terminal domain"/>
    <property type="match status" value="1"/>
</dbReference>
<dbReference type="InterPro" id="IPR002813">
    <property type="entry name" value="Arg_biosynth_ArgJ"/>
</dbReference>
<reference evidence="10" key="1">
    <citation type="submission" date="2018-06" db="EMBL/GenBank/DDBJ databases">
        <authorList>
            <person name="Zhirakovskaya E."/>
        </authorList>
    </citation>
    <scope>NUCLEOTIDE SEQUENCE</scope>
</reference>
<evidence type="ECO:0000256" key="6">
    <source>
        <dbReference type="ARBA" id="ARBA00022679"/>
    </source>
</evidence>
<dbReference type="FunFam" id="3.60.70.12:FF:000001">
    <property type="entry name" value="Arginine biosynthesis bifunctional protein ArgJ, chloroplastic"/>
    <property type="match status" value="1"/>
</dbReference>
<dbReference type="Pfam" id="PF01960">
    <property type="entry name" value="ArgJ"/>
    <property type="match status" value="1"/>
</dbReference>
<dbReference type="GO" id="GO:0004042">
    <property type="term" value="F:L-glutamate N-acetyltransferase activity"/>
    <property type="evidence" value="ECO:0007669"/>
    <property type="project" value="TreeGrafter"/>
</dbReference>
<sequence>MNTSINSLLHPVPGIRLATVCAGIKKPDHRDLVLIEIAEGSQVAAVFTRNAFCAAPVIVAREHRAAATPQYLLVNTGNANAGTGESGLTDARACCQAVADATGCFAHAVLPFSTGVIGEHMPVDKISVAIPDAVKKLDAGNWDDASWGILTTDTRPKCFSTQLNIDGKTISITGMAKGAGMIRPNMATMLAYIATDAAISENDLQQCLQTAVNESFNRITIDGDTSTNDACILMASGKSGLSLKRGDAGFESFRQALNELCVELAKGMIRDGEGATKLINIEVISGASEQECRDVAYTIAHSPLVKTAFFASDPNWGRILAAVGRAPVNNFELEKVKIFLDKICIVEQGGRSSSYSEEQGQQVMDRDEITIRVDLGRGAAQANVWTCDFSYDYVRINAEYRT</sequence>
<evidence type="ECO:0000256" key="1">
    <source>
        <dbReference type="ARBA" id="ARBA00006774"/>
    </source>
</evidence>
<comment type="similarity">
    <text evidence="1">Belongs to the ArgJ family.</text>
</comment>
<dbReference type="InterPro" id="IPR042195">
    <property type="entry name" value="ArgJ_beta_C"/>
</dbReference>
<dbReference type="InterPro" id="IPR016117">
    <property type="entry name" value="ArgJ-like_dom_sf"/>
</dbReference>
<dbReference type="CDD" id="cd02152">
    <property type="entry name" value="OAT"/>
    <property type="match status" value="1"/>
</dbReference>
<dbReference type="SUPFAM" id="SSF56266">
    <property type="entry name" value="DmpA/ArgJ-like"/>
    <property type="match status" value="1"/>
</dbReference>
<dbReference type="GO" id="GO:0004358">
    <property type="term" value="F:L-glutamate N-acetyltransferase activity, acting on acetyl-L-ornithine as donor"/>
    <property type="evidence" value="ECO:0007669"/>
    <property type="project" value="UniProtKB-EC"/>
</dbReference>
<dbReference type="Gene3D" id="3.60.70.12">
    <property type="entry name" value="L-amino peptidase D-ALA esterase/amidase"/>
    <property type="match status" value="1"/>
</dbReference>
<keyword evidence="5" id="KW-0028">Amino-acid biosynthesis</keyword>
<dbReference type="GO" id="GO:0006526">
    <property type="term" value="P:L-arginine biosynthetic process"/>
    <property type="evidence" value="ECO:0007669"/>
    <property type="project" value="UniProtKB-KW"/>
</dbReference>
<evidence type="ECO:0000256" key="7">
    <source>
        <dbReference type="ARBA" id="ARBA00022813"/>
    </source>
</evidence>
<evidence type="ECO:0000256" key="9">
    <source>
        <dbReference type="ARBA" id="ARBA00049439"/>
    </source>
</evidence>
<protein>
    <recommendedName>
        <fullName evidence="3">glutamate N-acetyltransferase</fullName>
        <ecNumber evidence="3">2.3.1.35</ecNumber>
    </recommendedName>
</protein>
<dbReference type="NCBIfam" id="NF003802">
    <property type="entry name" value="PRK05388.1"/>
    <property type="match status" value="1"/>
</dbReference>
<keyword evidence="7" id="KW-0068">Autocatalytic cleavage</keyword>
<gene>
    <name evidence="10" type="ORF">MNBD_GAMMA25-1574</name>
</gene>
<evidence type="ECO:0000256" key="4">
    <source>
        <dbReference type="ARBA" id="ARBA00022571"/>
    </source>
</evidence>
<dbReference type="EMBL" id="UOFY01000071">
    <property type="protein sequence ID" value="VAX11587.1"/>
    <property type="molecule type" value="Genomic_DNA"/>
</dbReference>
<dbReference type="GO" id="GO:0006592">
    <property type="term" value="P:ornithine biosynthetic process"/>
    <property type="evidence" value="ECO:0007669"/>
    <property type="project" value="TreeGrafter"/>
</dbReference>
<evidence type="ECO:0000256" key="5">
    <source>
        <dbReference type="ARBA" id="ARBA00022605"/>
    </source>
</evidence>
<evidence type="ECO:0000313" key="10">
    <source>
        <dbReference type="EMBL" id="VAX11587.1"/>
    </source>
</evidence>
<keyword evidence="8 10" id="KW-0012">Acyltransferase</keyword>
<dbReference type="FunFam" id="3.10.20.340:FF:000001">
    <property type="entry name" value="Arginine biosynthesis bifunctional protein ArgJ, chloroplastic"/>
    <property type="match status" value="1"/>
</dbReference>
<comment type="catalytic activity">
    <reaction evidence="9">
        <text>N(2)-acetyl-L-ornithine + L-glutamate = N-acetyl-L-glutamate + L-ornithine</text>
        <dbReference type="Rhea" id="RHEA:15349"/>
        <dbReference type="ChEBI" id="CHEBI:29985"/>
        <dbReference type="ChEBI" id="CHEBI:44337"/>
        <dbReference type="ChEBI" id="CHEBI:46911"/>
        <dbReference type="ChEBI" id="CHEBI:57805"/>
        <dbReference type="EC" id="2.3.1.35"/>
    </reaction>
</comment>
<evidence type="ECO:0000256" key="2">
    <source>
        <dbReference type="ARBA" id="ARBA00011475"/>
    </source>
</evidence>
<comment type="subunit">
    <text evidence="2">Heterotetramer of two alpha and two beta chains.</text>
</comment>
<organism evidence="10">
    <name type="scientific">hydrothermal vent metagenome</name>
    <dbReference type="NCBI Taxonomy" id="652676"/>
    <lineage>
        <taxon>unclassified sequences</taxon>
        <taxon>metagenomes</taxon>
        <taxon>ecological metagenomes</taxon>
    </lineage>
</organism>
<keyword evidence="6 10" id="KW-0808">Transferase</keyword>